<dbReference type="GO" id="GO:0005737">
    <property type="term" value="C:cytoplasm"/>
    <property type="evidence" value="ECO:0007669"/>
    <property type="project" value="UniProtKB-SubCell"/>
</dbReference>
<comment type="similarity">
    <text evidence="1 5 7">Belongs to the FtsZ family.</text>
</comment>
<dbReference type="EMBL" id="BA000011">
    <property type="protein sequence ID" value="BAB59169.1"/>
    <property type="molecule type" value="Genomic_DNA"/>
</dbReference>
<feature type="binding site" evidence="5">
    <location>
        <position position="274"/>
    </location>
    <ligand>
        <name>GTP</name>
        <dbReference type="ChEBI" id="CHEBI:37565"/>
    </ligand>
</feature>
<dbReference type="InterPro" id="IPR045061">
    <property type="entry name" value="FtsZ/CetZ"/>
</dbReference>
<dbReference type="HAMAP" id="MF_00909">
    <property type="entry name" value="FtsZ"/>
    <property type="match status" value="1"/>
</dbReference>
<dbReference type="NCBIfam" id="TIGR00065">
    <property type="entry name" value="ftsZ"/>
    <property type="match status" value="1"/>
</dbReference>
<keyword evidence="11" id="KW-1185">Reference proteome</keyword>
<dbReference type="GO" id="GO:0005525">
    <property type="term" value="F:GTP binding"/>
    <property type="evidence" value="ECO:0007669"/>
    <property type="project" value="UniProtKB-UniRule"/>
</dbReference>
<feature type="domain" description="Tubulin/FtsZ 2-layer sandwich" evidence="9">
    <location>
        <begin position="294"/>
        <end position="412"/>
    </location>
</feature>
<evidence type="ECO:0000259" key="9">
    <source>
        <dbReference type="SMART" id="SM00865"/>
    </source>
</evidence>
<proteinExistence type="inferred from homology"/>
<gene>
    <name evidence="5" type="primary">ftsZ</name>
    <name evidence="10" type="ORF">TVG0027936</name>
</gene>
<dbReference type="CDD" id="cd02201">
    <property type="entry name" value="FtsZ_type1"/>
    <property type="match status" value="1"/>
</dbReference>
<evidence type="ECO:0000256" key="3">
    <source>
        <dbReference type="ARBA" id="ARBA00023134"/>
    </source>
</evidence>
<dbReference type="PaxDb" id="273116-14324241"/>
<dbReference type="PANTHER" id="PTHR30314:SF3">
    <property type="entry name" value="MITOCHONDRIAL DIVISION PROTEIN FSZA"/>
    <property type="match status" value="1"/>
</dbReference>
<keyword evidence="5 7" id="KW-0131">Cell cycle</keyword>
<feature type="domain" description="Tubulin/FtsZ GTPase" evidence="8">
    <location>
        <begin position="101"/>
        <end position="292"/>
    </location>
</feature>
<reference evidence="10 11" key="1">
    <citation type="journal article" date="1999" name="Proc. Jpn. Acad.">
        <title>Determination of the complete genomic DNA sequence of Thermoplasma volvanium GSS1.</title>
        <authorList>
            <person name="Kawashima T."/>
            <person name="Yamamoto Y."/>
            <person name="Aramaki H."/>
            <person name="Nunoshiba T."/>
            <person name="Kawamoto T."/>
            <person name="Watanabe K."/>
            <person name="Yamazaki M."/>
            <person name="Kanehori K."/>
            <person name="Amano N."/>
            <person name="Ohya Y."/>
            <person name="Makino K."/>
            <person name="Suzuki M."/>
        </authorList>
    </citation>
    <scope>NUCLEOTIDE SEQUENCE [LARGE SCALE GENOMIC DNA]</scope>
    <source>
        <strain evidence="11">ATCC 51530 / DSM 4299 / JCM 9571 / NBRC 15438 / GSS1</strain>
    </source>
</reference>
<accession>Q97CS4</accession>
<dbReference type="Gene3D" id="3.40.50.1440">
    <property type="entry name" value="Tubulin/FtsZ, GTPase domain"/>
    <property type="match status" value="1"/>
</dbReference>
<dbReference type="InterPro" id="IPR000158">
    <property type="entry name" value="Cell_div_FtsZ"/>
</dbReference>
<dbReference type="PRINTS" id="PR00423">
    <property type="entry name" value="CELLDVISFTSZ"/>
</dbReference>
<dbReference type="STRING" id="273116.gene:9380792"/>
<dbReference type="SMART" id="SM00865">
    <property type="entry name" value="Tubulin_C"/>
    <property type="match status" value="1"/>
</dbReference>
<evidence type="ECO:0000259" key="8">
    <source>
        <dbReference type="SMART" id="SM00864"/>
    </source>
</evidence>
<comment type="subunit">
    <text evidence="5">Homodimer. Polymerizes to form a dynamic ring structure in a strictly GTP-dependent manner. Interacts directly with several other division proteins.</text>
</comment>
<evidence type="ECO:0000256" key="5">
    <source>
        <dbReference type="HAMAP-Rule" id="MF_00909"/>
    </source>
</evidence>
<evidence type="ECO:0000256" key="6">
    <source>
        <dbReference type="NCBIfam" id="TIGR00065"/>
    </source>
</evidence>
<comment type="function">
    <text evidence="5">Essential cell division protein that forms a contractile ring structure (Z ring) at the future cell division site. The regulation of the ring assembly controls the timing and the location of cell division. One of the functions of the FtsZ ring is to recruit other cell division proteins to the septum to produce a new cell wall between the dividing cells. Binds GTP and shows GTPase activity.</text>
</comment>
<sequence length="434" mass="47091">MRRQWSSFPLRLFRQTLLSTTHQYRINYEIKALSLQISKPDRCQQMYKYLNDVVRHMGDITDLLSKVSIDDISDDFWDDNPTPSIPEDEEIANIYKTLNVKIKVVGCGGGGSNTVSRLYEEGLKGADLIALNTDASHLKTIKVAKKLLIGYRTTRGLGTGADPKVGEEAAAEEIVSIKKMVQNTDIVFVTAGLGGGTGTGSAPVVAKAAKEAGAIVISVVTLPFDSEGPMRMDNAVIGLENLAQFSDTLIAIPNQRLLSEVPNAEMKTAFAYADRVLADTIRAIVEIITKTGVINIDYSDIKTVMKSGGVAMIGMGQSKKGGDRIMTALEEALKPRLIDVDISTAKDCIFKIIAPPDITVSEVGKAMSEIKKRITAKSRIIWGLTVDKNLDQDVKVLIFMTGVNSAYLVRDLESARRLANAFTGSTSTGIDIVS</sequence>
<dbReference type="InterPro" id="IPR008280">
    <property type="entry name" value="Tub_FtsZ_C"/>
</dbReference>
<keyword evidence="5 7" id="KW-0132">Cell division</keyword>
<keyword evidence="3 5" id="KW-0342">GTP-binding</keyword>
<evidence type="ECO:0000313" key="11">
    <source>
        <dbReference type="Proteomes" id="UP000001017"/>
    </source>
</evidence>
<evidence type="ECO:0000256" key="7">
    <source>
        <dbReference type="RuleBase" id="RU003360"/>
    </source>
</evidence>
<evidence type="ECO:0000313" key="10">
    <source>
        <dbReference type="EMBL" id="BAB59169.1"/>
    </source>
</evidence>
<dbReference type="eggNOG" id="arCOG02201">
    <property type="taxonomic scope" value="Archaea"/>
</dbReference>
<dbReference type="SMART" id="SM00864">
    <property type="entry name" value="Tubulin"/>
    <property type="match status" value="1"/>
</dbReference>
<dbReference type="SUPFAM" id="SSF55307">
    <property type="entry name" value="Tubulin C-terminal domain-like"/>
    <property type="match status" value="1"/>
</dbReference>
<feature type="binding site" evidence="5">
    <location>
        <position position="227"/>
    </location>
    <ligand>
        <name>GTP</name>
        <dbReference type="ChEBI" id="CHEBI:37565"/>
    </ligand>
</feature>
<dbReference type="GO" id="GO:0032153">
    <property type="term" value="C:cell division site"/>
    <property type="evidence" value="ECO:0007669"/>
    <property type="project" value="UniProtKB-UniRule"/>
</dbReference>
<feature type="binding site" evidence="5">
    <location>
        <position position="231"/>
    </location>
    <ligand>
        <name>GTP</name>
        <dbReference type="ChEBI" id="CHEBI:37565"/>
    </ligand>
</feature>
<dbReference type="GO" id="GO:0043093">
    <property type="term" value="P:FtsZ-dependent cytokinesis"/>
    <property type="evidence" value="ECO:0007669"/>
    <property type="project" value="UniProtKB-UniRule"/>
</dbReference>
<dbReference type="PROSITE" id="PS01134">
    <property type="entry name" value="FTSZ_1"/>
    <property type="match status" value="1"/>
</dbReference>
<feature type="binding site" evidence="5">
    <location>
        <begin position="196"/>
        <end position="198"/>
    </location>
    <ligand>
        <name>GTP</name>
        <dbReference type="ChEBI" id="CHEBI:37565"/>
    </ligand>
</feature>
<organism evidence="10 11">
    <name type="scientific">Thermoplasma volcanium (strain ATCC 51530 / DSM 4299 / JCM 9571 / NBRC 15438 / GSS1)</name>
    <dbReference type="NCBI Taxonomy" id="273116"/>
    <lineage>
        <taxon>Archaea</taxon>
        <taxon>Methanobacteriati</taxon>
        <taxon>Thermoplasmatota</taxon>
        <taxon>Thermoplasmata</taxon>
        <taxon>Thermoplasmatales</taxon>
        <taxon>Thermoplasmataceae</taxon>
        <taxon>Thermoplasma</taxon>
    </lineage>
</organism>
<dbReference type="PANTHER" id="PTHR30314">
    <property type="entry name" value="CELL DIVISION PROTEIN FTSZ-RELATED"/>
    <property type="match status" value="1"/>
</dbReference>
<dbReference type="GO" id="GO:0051258">
    <property type="term" value="P:protein polymerization"/>
    <property type="evidence" value="ECO:0007669"/>
    <property type="project" value="UniProtKB-UniRule"/>
</dbReference>
<keyword evidence="2 5" id="KW-0547">Nucleotide-binding</keyword>
<dbReference type="InterPro" id="IPR020805">
    <property type="entry name" value="Cell_div_FtsZ_CS"/>
</dbReference>
<dbReference type="InterPro" id="IPR003008">
    <property type="entry name" value="Tubulin_FtsZ_GTPase"/>
</dbReference>
<dbReference type="Pfam" id="PF00091">
    <property type="entry name" value="Tubulin"/>
    <property type="match status" value="1"/>
</dbReference>
<dbReference type="Proteomes" id="UP000001017">
    <property type="component" value="Chromosome"/>
</dbReference>
<dbReference type="SUPFAM" id="SSF52490">
    <property type="entry name" value="Tubulin nucleotide-binding domain-like"/>
    <property type="match status" value="1"/>
</dbReference>
<evidence type="ECO:0000256" key="1">
    <source>
        <dbReference type="ARBA" id="ARBA00009690"/>
    </source>
</evidence>
<dbReference type="InterPro" id="IPR024757">
    <property type="entry name" value="FtsZ_C"/>
</dbReference>
<keyword evidence="5" id="KW-0963">Cytoplasm</keyword>
<dbReference type="GO" id="GO:0003924">
    <property type="term" value="F:GTPase activity"/>
    <property type="evidence" value="ECO:0007669"/>
    <property type="project" value="UniProtKB-UniRule"/>
</dbReference>
<reference evidence="10 11" key="2">
    <citation type="journal article" date="2000" name="Proc. Natl. Acad. Sci. U.S.A.">
        <title>Archaeal adaptation to higher temperatures revealed by genomic sequence of Thermoplasma volcanium.</title>
        <authorList>
            <person name="Kawashima T."/>
            <person name="Amano N."/>
            <person name="Koike H."/>
            <person name="Makino S."/>
            <person name="Higuchi S."/>
            <person name="Kawashima-Ohya Y."/>
            <person name="Watanabe K."/>
            <person name="Yamazaki M."/>
            <person name="Kanehori K."/>
            <person name="Kawamoto T."/>
            <person name="Nunoshiba T."/>
            <person name="Yamamoto Y."/>
            <person name="Aramaki H."/>
            <person name="Makino K."/>
            <person name="Suzuki M."/>
        </authorList>
    </citation>
    <scope>NUCLEOTIDE SEQUENCE [LARGE SCALE GENOMIC DNA]</scope>
    <source>
        <strain evidence="11">ATCC 51530 / DSM 4299 / JCM 9571 / NBRC 15438 / GSS1</strain>
    </source>
</reference>
<dbReference type="HOGENOM" id="CLU_024865_0_1_2"/>
<dbReference type="PROSITE" id="PS01135">
    <property type="entry name" value="FTSZ_2"/>
    <property type="match status" value="1"/>
</dbReference>
<comment type="subcellular location">
    <subcellularLocation>
        <location evidence="5">Cytoplasm</location>
    </subcellularLocation>
    <text evidence="5">Assembles at midcell at the inner surface of the cytoplasmic membrane.</text>
</comment>
<feature type="binding site" evidence="5">
    <location>
        <begin position="109"/>
        <end position="113"/>
    </location>
    <ligand>
        <name>GTP</name>
        <dbReference type="ChEBI" id="CHEBI:37565"/>
    </ligand>
</feature>
<protein>
    <recommendedName>
        <fullName evidence="5 6">Cell division protein FtsZ</fullName>
    </recommendedName>
</protein>
<name>Q97CS4_THEVO</name>
<evidence type="ECO:0000256" key="4">
    <source>
        <dbReference type="ARBA" id="ARBA00023210"/>
    </source>
</evidence>
<keyword evidence="4 5" id="KW-0717">Septation</keyword>
<dbReference type="PhylomeDB" id="Q97CS4"/>
<dbReference type="InterPro" id="IPR018316">
    <property type="entry name" value="Tubulin/FtsZ_2-layer-sand-dom"/>
</dbReference>
<dbReference type="Pfam" id="PF12327">
    <property type="entry name" value="FtsZ_C"/>
    <property type="match status" value="1"/>
</dbReference>
<dbReference type="KEGG" id="tvo:TVG0027936"/>
<dbReference type="AlphaFoldDB" id="Q97CS4"/>
<evidence type="ECO:0000256" key="2">
    <source>
        <dbReference type="ARBA" id="ARBA00022741"/>
    </source>
</evidence>
<dbReference type="InterPro" id="IPR036525">
    <property type="entry name" value="Tubulin/FtsZ_GTPase_sf"/>
</dbReference>